<evidence type="ECO:0000256" key="1">
    <source>
        <dbReference type="SAM" id="Phobius"/>
    </source>
</evidence>
<protein>
    <submittedName>
        <fullName evidence="2">Uncharacterized protein</fullName>
    </submittedName>
</protein>
<accession>A0A919NWS5</accession>
<reference evidence="2" key="1">
    <citation type="submission" date="2021-01" db="EMBL/GenBank/DDBJ databases">
        <title>Whole genome shotgun sequence of Actinoplanes tereljensis NBRC 105297.</title>
        <authorList>
            <person name="Komaki H."/>
            <person name="Tamura T."/>
        </authorList>
    </citation>
    <scope>NUCLEOTIDE SEQUENCE</scope>
    <source>
        <strain evidence="2">NBRC 105297</strain>
    </source>
</reference>
<dbReference type="AlphaFoldDB" id="A0A919NWS5"/>
<name>A0A919NWS5_9ACTN</name>
<organism evidence="2 3">
    <name type="scientific">Paractinoplanes tereljensis</name>
    <dbReference type="NCBI Taxonomy" id="571912"/>
    <lineage>
        <taxon>Bacteria</taxon>
        <taxon>Bacillati</taxon>
        <taxon>Actinomycetota</taxon>
        <taxon>Actinomycetes</taxon>
        <taxon>Micromonosporales</taxon>
        <taxon>Micromonosporaceae</taxon>
        <taxon>Paractinoplanes</taxon>
    </lineage>
</organism>
<comment type="caution">
    <text evidence="2">The sequence shown here is derived from an EMBL/GenBank/DDBJ whole genome shotgun (WGS) entry which is preliminary data.</text>
</comment>
<feature type="transmembrane region" description="Helical" evidence="1">
    <location>
        <begin position="53"/>
        <end position="71"/>
    </location>
</feature>
<proteinExistence type="predicted"/>
<dbReference type="EMBL" id="BOMY01000051">
    <property type="protein sequence ID" value="GIF25334.1"/>
    <property type="molecule type" value="Genomic_DNA"/>
</dbReference>
<keyword evidence="1" id="KW-0472">Membrane</keyword>
<keyword evidence="1" id="KW-1133">Transmembrane helix</keyword>
<gene>
    <name evidence="2" type="ORF">Ate02nite_80640</name>
</gene>
<evidence type="ECO:0000313" key="2">
    <source>
        <dbReference type="EMBL" id="GIF25334.1"/>
    </source>
</evidence>
<dbReference type="Proteomes" id="UP000623608">
    <property type="component" value="Unassembled WGS sequence"/>
</dbReference>
<keyword evidence="3" id="KW-1185">Reference proteome</keyword>
<keyword evidence="1" id="KW-0812">Transmembrane</keyword>
<feature type="transmembrane region" description="Helical" evidence="1">
    <location>
        <begin position="12"/>
        <end position="33"/>
    </location>
</feature>
<sequence length="79" mass="8428">MHHRRFEGVMGDAWLIVSIVLTALAAAVLGFFVLPAQRSALWAETANPARLGMLAGLFNLLRAIVVVLMIVRPGSTTGA</sequence>
<evidence type="ECO:0000313" key="3">
    <source>
        <dbReference type="Proteomes" id="UP000623608"/>
    </source>
</evidence>